<accession>A0A382F8W4</accession>
<gene>
    <name evidence="1" type="ORF">METZ01_LOCUS211507</name>
</gene>
<dbReference type="EMBL" id="UINC01048289">
    <property type="protein sequence ID" value="SVB58653.1"/>
    <property type="molecule type" value="Genomic_DNA"/>
</dbReference>
<organism evidence="1">
    <name type="scientific">marine metagenome</name>
    <dbReference type="NCBI Taxonomy" id="408172"/>
    <lineage>
        <taxon>unclassified sequences</taxon>
        <taxon>metagenomes</taxon>
        <taxon>ecological metagenomes</taxon>
    </lineage>
</organism>
<dbReference type="AlphaFoldDB" id="A0A382F8W4"/>
<name>A0A382F8W4_9ZZZZ</name>
<proteinExistence type="predicted"/>
<feature type="non-terminal residue" evidence="1">
    <location>
        <position position="43"/>
    </location>
</feature>
<sequence>MGVVMMSKLNYPVSAFAVLSRRVHPSKFLLILLLLGASPLSGC</sequence>
<evidence type="ECO:0000313" key="1">
    <source>
        <dbReference type="EMBL" id="SVB58653.1"/>
    </source>
</evidence>
<protein>
    <submittedName>
        <fullName evidence="1">Uncharacterized protein</fullName>
    </submittedName>
</protein>
<reference evidence="1" key="1">
    <citation type="submission" date="2018-05" db="EMBL/GenBank/DDBJ databases">
        <authorList>
            <person name="Lanie J.A."/>
            <person name="Ng W.-L."/>
            <person name="Kazmierczak K.M."/>
            <person name="Andrzejewski T.M."/>
            <person name="Davidsen T.M."/>
            <person name="Wayne K.J."/>
            <person name="Tettelin H."/>
            <person name="Glass J.I."/>
            <person name="Rusch D."/>
            <person name="Podicherti R."/>
            <person name="Tsui H.-C.T."/>
            <person name="Winkler M.E."/>
        </authorList>
    </citation>
    <scope>NUCLEOTIDE SEQUENCE</scope>
</reference>